<sequence>MIISSSSTIVTIDGVDFSIPAGYEENPDEKLYDESEFGRMDCKMYKDNQNNSILIGVMEFDGINNLLWTNEFPFDGYDTINGKEGKYFTSSMSNYVFVYLEDGKSVIIGANDKSVVSEIMVVK</sequence>
<dbReference type="EMBL" id="CP017803">
    <property type="protein sequence ID" value="ATZ59441.1"/>
    <property type="molecule type" value="Genomic_DNA"/>
</dbReference>
<gene>
    <name evidence="1" type="ORF">BK798_02975</name>
</gene>
<name>A0A2H4U5P4_METSM</name>
<dbReference type="GeneID" id="35118304"/>
<protein>
    <submittedName>
        <fullName evidence="1">Uncharacterized protein</fullName>
    </submittedName>
</protein>
<accession>A0A2H4U5P4</accession>
<proteinExistence type="predicted"/>
<evidence type="ECO:0000313" key="1">
    <source>
        <dbReference type="EMBL" id="ATZ59441.1"/>
    </source>
</evidence>
<evidence type="ECO:0000313" key="2">
    <source>
        <dbReference type="Proteomes" id="UP000232133"/>
    </source>
</evidence>
<reference evidence="1 2" key="1">
    <citation type="submission" date="2016-10" db="EMBL/GenBank/DDBJ databases">
        <authorList>
            <person name="Varghese N."/>
        </authorList>
    </citation>
    <scope>NUCLEOTIDE SEQUENCE [LARGE SCALE GENOMIC DNA]</scope>
    <source>
        <strain evidence="1 2">KB11</strain>
    </source>
</reference>
<dbReference type="AlphaFoldDB" id="A0A2H4U5P4"/>
<organism evidence="1 2">
    <name type="scientific">Methanobrevibacter smithii</name>
    <dbReference type="NCBI Taxonomy" id="2173"/>
    <lineage>
        <taxon>Archaea</taxon>
        <taxon>Methanobacteriati</taxon>
        <taxon>Methanobacteriota</taxon>
        <taxon>Methanomada group</taxon>
        <taxon>Methanobacteria</taxon>
        <taxon>Methanobacteriales</taxon>
        <taxon>Methanobacteriaceae</taxon>
        <taxon>Methanobrevibacter</taxon>
    </lineage>
</organism>
<dbReference type="RefSeq" id="WP_004034836.1">
    <property type="nucleotide sequence ID" value="NZ_CAYASV010000023.1"/>
</dbReference>
<dbReference type="Proteomes" id="UP000232133">
    <property type="component" value="Chromosome"/>
</dbReference>